<feature type="region of interest" description="Disordered" evidence="2">
    <location>
        <begin position="224"/>
        <end position="245"/>
    </location>
</feature>
<proteinExistence type="predicted"/>
<organism evidence="4 5">
    <name type="scientific">Lasius niger</name>
    <name type="common">Black garden ant</name>
    <dbReference type="NCBI Taxonomy" id="67767"/>
    <lineage>
        <taxon>Eukaryota</taxon>
        <taxon>Metazoa</taxon>
        <taxon>Ecdysozoa</taxon>
        <taxon>Arthropoda</taxon>
        <taxon>Hexapoda</taxon>
        <taxon>Insecta</taxon>
        <taxon>Pterygota</taxon>
        <taxon>Neoptera</taxon>
        <taxon>Endopterygota</taxon>
        <taxon>Hymenoptera</taxon>
        <taxon>Apocrita</taxon>
        <taxon>Aculeata</taxon>
        <taxon>Formicoidea</taxon>
        <taxon>Formicidae</taxon>
        <taxon>Formicinae</taxon>
        <taxon>Lasius</taxon>
        <taxon>Lasius</taxon>
    </lineage>
</organism>
<keyword evidence="1" id="KW-0863">Zinc-finger</keyword>
<feature type="region of interest" description="Disordered" evidence="2">
    <location>
        <begin position="1"/>
        <end position="71"/>
    </location>
</feature>
<dbReference type="InterPro" id="IPR001878">
    <property type="entry name" value="Znf_CCHC"/>
</dbReference>
<feature type="domain" description="CCHC-type" evidence="3">
    <location>
        <begin position="415"/>
        <end position="428"/>
    </location>
</feature>
<dbReference type="Gene3D" id="4.10.60.10">
    <property type="entry name" value="Zinc finger, CCHC-type"/>
    <property type="match status" value="1"/>
</dbReference>
<accession>A0A0J7KI20</accession>
<protein>
    <submittedName>
        <fullName evidence="4">Putative 50 kDa protein in type i retrotransposable element r1dm</fullName>
    </submittedName>
</protein>
<feature type="compositionally biased region" description="Low complexity" evidence="2">
    <location>
        <begin position="225"/>
        <end position="235"/>
    </location>
</feature>
<sequence length="492" mass="53028">MSGPGGGAPQHAGPSSLASMMDEFRLRLGSEGSALRGQDVPQRGAKRLATSPPHNAGGDIELDPPPVSDTDLHGIKDVLAGHDLTFASINSTSKESVLRKKEMEEVIAAYRKAVDRLLMAYVQVKAERDTTAKIWRMMRAAPRDDAGSDLSLDIAGIVQESTGASIRGTLNEWHARESERTKALVTEMTASMSGHFESSVQRAVESLASSRETHAGFRDAGRSYAGAVRGPGAATGPPPGGSGERTRAVLGTIEVTPTGAMGDKLPDAQATCNTVLSSIKPSEMGIKIDRVIKSRNKSVRIVAGHDDIGKLKPVLDNLGMQVKPVNKLNPRLLIRDIPSGVSKEQFVRDLIKQNLDGVAEEDVRLVHWSPPGGRKSSVAVIEVSPDMRRLLLGQGRVYLGWSSCRVADHLRVLQCYRCLGFGHIAKNCTAVDDTCGHCGERHESRACPKTGTRKCHNCDRAKMTATDHSALDPSACPILQRKISDKSRMIQY</sequence>
<evidence type="ECO:0000256" key="1">
    <source>
        <dbReference type="PROSITE-ProRule" id="PRU00047"/>
    </source>
</evidence>
<evidence type="ECO:0000259" key="3">
    <source>
        <dbReference type="PROSITE" id="PS50158"/>
    </source>
</evidence>
<dbReference type="AlphaFoldDB" id="A0A0J7KI20"/>
<keyword evidence="5" id="KW-1185">Reference proteome</keyword>
<dbReference type="EMBL" id="LBMM01007077">
    <property type="protein sequence ID" value="KMQ90063.1"/>
    <property type="molecule type" value="Genomic_DNA"/>
</dbReference>
<dbReference type="InterPro" id="IPR036875">
    <property type="entry name" value="Znf_CCHC_sf"/>
</dbReference>
<comment type="caution">
    <text evidence="4">The sequence shown here is derived from an EMBL/GenBank/DDBJ whole genome shotgun (WGS) entry which is preliminary data.</text>
</comment>
<dbReference type="GO" id="GO:0003676">
    <property type="term" value="F:nucleic acid binding"/>
    <property type="evidence" value="ECO:0007669"/>
    <property type="project" value="InterPro"/>
</dbReference>
<dbReference type="PROSITE" id="PS50158">
    <property type="entry name" value="ZF_CCHC"/>
    <property type="match status" value="1"/>
</dbReference>
<gene>
    <name evidence="4" type="ORF">RF55_10221</name>
</gene>
<evidence type="ECO:0000313" key="5">
    <source>
        <dbReference type="Proteomes" id="UP000036403"/>
    </source>
</evidence>
<evidence type="ECO:0000313" key="4">
    <source>
        <dbReference type="EMBL" id="KMQ90063.1"/>
    </source>
</evidence>
<dbReference type="SUPFAM" id="SSF57756">
    <property type="entry name" value="Retrovirus zinc finger-like domains"/>
    <property type="match status" value="1"/>
</dbReference>
<keyword evidence="1" id="KW-0479">Metal-binding</keyword>
<dbReference type="Proteomes" id="UP000036403">
    <property type="component" value="Unassembled WGS sequence"/>
</dbReference>
<dbReference type="GO" id="GO:0008270">
    <property type="term" value="F:zinc ion binding"/>
    <property type="evidence" value="ECO:0007669"/>
    <property type="project" value="UniProtKB-KW"/>
</dbReference>
<evidence type="ECO:0000256" key="2">
    <source>
        <dbReference type="SAM" id="MobiDB-lite"/>
    </source>
</evidence>
<dbReference type="PaxDb" id="67767-A0A0J7KI20"/>
<keyword evidence="1" id="KW-0862">Zinc</keyword>
<dbReference type="OrthoDB" id="7699172at2759"/>
<dbReference type="SMART" id="SM00343">
    <property type="entry name" value="ZnF_C2HC"/>
    <property type="match status" value="2"/>
</dbReference>
<reference evidence="4 5" key="1">
    <citation type="submission" date="2015-04" db="EMBL/GenBank/DDBJ databases">
        <title>Lasius niger genome sequencing.</title>
        <authorList>
            <person name="Konorov E.A."/>
            <person name="Nikitin M.A."/>
            <person name="Kirill M.V."/>
            <person name="Chang P."/>
        </authorList>
    </citation>
    <scope>NUCLEOTIDE SEQUENCE [LARGE SCALE GENOMIC DNA]</scope>
    <source>
        <tissue evidence="4">Whole</tissue>
    </source>
</reference>
<name>A0A0J7KI20_LASNI</name>